<comment type="similarity">
    <text evidence="2 6 7">Belongs to the complex I subunit 1 family.</text>
</comment>
<feature type="transmembrane region" description="Helical" evidence="6">
    <location>
        <begin position="96"/>
        <end position="117"/>
    </location>
</feature>
<geneLocation type="plastid" evidence="8"/>
<dbReference type="GO" id="GO:0016655">
    <property type="term" value="F:oxidoreductase activity, acting on NAD(P)H, quinone or similar compound as acceptor"/>
    <property type="evidence" value="ECO:0007669"/>
    <property type="project" value="UniProtKB-UniRule"/>
</dbReference>
<dbReference type="GO" id="GO:0005886">
    <property type="term" value="C:plasma membrane"/>
    <property type="evidence" value="ECO:0007669"/>
    <property type="project" value="UniProtKB-SubCell"/>
</dbReference>
<gene>
    <name evidence="8" type="primary">ndhA</name>
    <name evidence="6" type="synonym">nuoH</name>
</gene>
<dbReference type="PANTHER" id="PTHR11432">
    <property type="entry name" value="NADH DEHYDROGENASE SUBUNIT 1"/>
    <property type="match status" value="1"/>
</dbReference>
<keyword evidence="6" id="KW-0830">Ubiquinone</keyword>
<reference evidence="8" key="1">
    <citation type="journal article" date="2018" name="New Phytol.">
        <title>Lycophyte plastid genomics: extreme variation in GC, gene and intron content and multiple inversions between a direct and inverted orientation of the rRNA repeat.</title>
        <authorList>
            <person name="Mower J.P."/>
            <person name="Ma P.F."/>
            <person name="Grewe F."/>
            <person name="Taylor A."/>
            <person name="Michael T.P."/>
            <person name="VanBuren R."/>
            <person name="Qiu Y.L."/>
        </authorList>
    </citation>
    <scope>NUCLEOTIDE SEQUENCE</scope>
</reference>
<dbReference type="GeneID" id="39109966"/>
<dbReference type="Pfam" id="PF00146">
    <property type="entry name" value="NADHdh"/>
    <property type="match status" value="1"/>
</dbReference>
<dbReference type="HAMAP" id="MF_01350">
    <property type="entry name" value="NDH1_NuoH"/>
    <property type="match status" value="1"/>
</dbReference>
<accession>A0A3Q9R3G9</accession>
<keyword evidence="6 7" id="KW-0520">NAD</keyword>
<dbReference type="GO" id="GO:0003954">
    <property type="term" value="F:NADH dehydrogenase activity"/>
    <property type="evidence" value="ECO:0007669"/>
    <property type="project" value="TreeGrafter"/>
</dbReference>
<comment type="caution">
    <text evidence="6">Lacks conserved residue(s) required for the propagation of feature annotation.</text>
</comment>
<comment type="subunit">
    <text evidence="6">NDH-1 is composed of 14 different subunits. Subunits NuoA, H, J, K, L, M, N constitute the membrane sector of the complex.</text>
</comment>
<keyword evidence="6" id="KW-1278">Translocase</keyword>
<dbReference type="GO" id="GO:0048038">
    <property type="term" value="F:quinone binding"/>
    <property type="evidence" value="ECO:0007669"/>
    <property type="project" value="UniProtKB-KW"/>
</dbReference>
<keyword evidence="5 6" id="KW-0472">Membrane</keyword>
<comment type="subcellular location">
    <subcellularLocation>
        <location evidence="6 7">Cell membrane</location>
        <topology evidence="6 7">Multi-pass membrane protein</topology>
    </subcellularLocation>
    <subcellularLocation>
        <location evidence="1">Membrane</location>
        <topology evidence="1">Multi-pass membrane protein</topology>
    </subcellularLocation>
</comment>
<comment type="function">
    <text evidence="6">NDH-1 shuttles electrons from NADH, via FMN and iron-sulfur (Fe-S) centers, to quinones in the respiratory chain. The immediate electron acceptor for the enzyme in this species is believed to be ubiquinone. Couples the redox reaction to proton translocation (for every two electrons transferred, four hydrogen ions are translocated across the cytoplasmic membrane), and thus conserves the redox energy in a proton gradient. This subunit may bind ubiquinone.</text>
</comment>
<dbReference type="AlphaFoldDB" id="A0A3Q9R3G9"/>
<organism evidence="8">
    <name type="scientific">Selaginella kraussiana</name>
    <dbReference type="NCBI Taxonomy" id="81964"/>
    <lineage>
        <taxon>Eukaryota</taxon>
        <taxon>Viridiplantae</taxon>
        <taxon>Streptophyta</taxon>
        <taxon>Embryophyta</taxon>
        <taxon>Tracheophyta</taxon>
        <taxon>Lycopodiopsida</taxon>
        <taxon>Selaginellales</taxon>
        <taxon>Selaginellaceae</taxon>
        <taxon>Selaginella</taxon>
    </lineage>
</organism>
<keyword evidence="3 6" id="KW-0812">Transmembrane</keyword>
<sequence length="368" mass="38668">MVIDAYMGARALSGAQGSASGYGTPSLARISFSTLTLVSAVTTGVLVIARLERKVSAGIQQRIGPEHAGPPGIIQALADGAKPLLKEDLIPSKGDSFLFSVGPTMVITPALVGFPVIPFGHSLVLVDLGVGVLFWIAVSSIAPPGPPMTGYGSNNKYSPPGGLRAAAQAIGYEIPLALRASSISLLSGSLSTVDIVEAQSRHGFWGWNLWRQPVGLLAFLTSYSAECERLPFDSPEAEEELVAGYQTEYSGIKSGLYYVASHPNLSAPSSSVTVPYSGGWDLSAVPFIPAPVDFHMPVTSEVIGSAIGIVVVLIKAYSFSFITITARRTLPRVRMDQLLDLGRKSLLPVTLGNFPLTASLQLFGIGTP</sequence>
<dbReference type="InterPro" id="IPR001694">
    <property type="entry name" value="NADH_UbQ_OxRdtase_su1/FPO"/>
</dbReference>
<feature type="transmembrane region" description="Helical" evidence="6">
    <location>
        <begin position="346"/>
        <end position="365"/>
    </location>
</feature>
<feature type="transmembrane region" description="Helical" evidence="6">
    <location>
        <begin position="30"/>
        <end position="49"/>
    </location>
</feature>
<protein>
    <recommendedName>
        <fullName evidence="6">NADH-quinone oxidoreductase subunit H</fullName>
        <ecNumber evidence="6">7.1.1.-</ecNumber>
    </recommendedName>
    <alternativeName>
        <fullName evidence="6">NADH dehydrogenase I subunit H</fullName>
    </alternativeName>
    <alternativeName>
        <fullName evidence="6">NDH-1 subunit H</fullName>
    </alternativeName>
</protein>
<keyword evidence="6" id="KW-1003">Cell membrane</keyword>
<dbReference type="EC" id="7.1.1.-" evidence="6"/>
<dbReference type="GO" id="GO:0009060">
    <property type="term" value="P:aerobic respiration"/>
    <property type="evidence" value="ECO:0007669"/>
    <property type="project" value="TreeGrafter"/>
</dbReference>
<dbReference type="RefSeq" id="YP_009555660.1">
    <property type="nucleotide sequence ID" value="NC_040926.1"/>
</dbReference>
<dbReference type="EMBL" id="MH549643">
    <property type="protein sequence ID" value="AZU95777.1"/>
    <property type="molecule type" value="Genomic_DNA"/>
</dbReference>
<name>A0A3Q9R3G9_9TRAC</name>
<evidence type="ECO:0000256" key="5">
    <source>
        <dbReference type="ARBA" id="ARBA00023136"/>
    </source>
</evidence>
<evidence type="ECO:0000256" key="3">
    <source>
        <dbReference type="ARBA" id="ARBA00022692"/>
    </source>
</evidence>
<evidence type="ECO:0000256" key="7">
    <source>
        <dbReference type="RuleBase" id="RU000471"/>
    </source>
</evidence>
<evidence type="ECO:0000256" key="6">
    <source>
        <dbReference type="HAMAP-Rule" id="MF_01350"/>
    </source>
</evidence>
<feature type="transmembrane region" description="Helical" evidence="6">
    <location>
        <begin position="302"/>
        <end position="326"/>
    </location>
</feature>
<keyword evidence="8" id="KW-0934">Plastid</keyword>
<evidence type="ECO:0000256" key="2">
    <source>
        <dbReference type="ARBA" id="ARBA00010535"/>
    </source>
</evidence>
<evidence type="ECO:0000256" key="4">
    <source>
        <dbReference type="ARBA" id="ARBA00022989"/>
    </source>
</evidence>
<dbReference type="PANTHER" id="PTHR11432:SF3">
    <property type="entry name" value="NADH-UBIQUINONE OXIDOREDUCTASE CHAIN 1"/>
    <property type="match status" value="1"/>
</dbReference>
<proteinExistence type="inferred from homology"/>
<evidence type="ECO:0000256" key="1">
    <source>
        <dbReference type="ARBA" id="ARBA00004141"/>
    </source>
</evidence>
<keyword evidence="4 6" id="KW-1133">Transmembrane helix</keyword>
<keyword evidence="6" id="KW-0874">Quinone</keyword>
<evidence type="ECO:0000313" key="8">
    <source>
        <dbReference type="EMBL" id="AZU95777.1"/>
    </source>
</evidence>